<keyword evidence="7 9" id="KW-1133">Transmembrane helix</keyword>
<accession>A0A433RQ84</accession>
<dbReference type="PANTHER" id="PTHR43394:SF1">
    <property type="entry name" value="ATP-BINDING CASSETTE SUB-FAMILY B MEMBER 10, MITOCHONDRIAL"/>
    <property type="match status" value="1"/>
</dbReference>
<feature type="domain" description="ABC transmembrane type-1" evidence="11">
    <location>
        <begin position="16"/>
        <end position="298"/>
    </location>
</feature>
<dbReference type="Pfam" id="PF00664">
    <property type="entry name" value="ABC_membrane"/>
    <property type="match status" value="1"/>
</dbReference>
<evidence type="ECO:0000256" key="2">
    <source>
        <dbReference type="ARBA" id="ARBA00022448"/>
    </source>
</evidence>
<feature type="transmembrane region" description="Helical" evidence="9">
    <location>
        <begin position="271"/>
        <end position="294"/>
    </location>
</feature>
<feature type="transmembrane region" description="Helical" evidence="9">
    <location>
        <begin position="235"/>
        <end position="259"/>
    </location>
</feature>
<name>A0A433RQ84_9BACL</name>
<dbReference type="PANTHER" id="PTHR43394">
    <property type="entry name" value="ATP-DEPENDENT PERMEASE MDL1, MITOCHONDRIAL"/>
    <property type="match status" value="1"/>
</dbReference>
<keyword evidence="4 9" id="KW-0812">Transmembrane</keyword>
<dbReference type="FunFam" id="3.40.50.300:FF:000221">
    <property type="entry name" value="Multidrug ABC transporter ATP-binding protein"/>
    <property type="match status" value="1"/>
</dbReference>
<dbReference type="Proteomes" id="UP000288623">
    <property type="component" value="Unassembled WGS sequence"/>
</dbReference>
<dbReference type="Pfam" id="PF00005">
    <property type="entry name" value="ABC_tran"/>
    <property type="match status" value="1"/>
</dbReference>
<comment type="subcellular location">
    <subcellularLocation>
        <location evidence="1">Cell membrane</location>
        <topology evidence="1">Multi-pass membrane protein</topology>
    </subcellularLocation>
</comment>
<evidence type="ECO:0000256" key="6">
    <source>
        <dbReference type="ARBA" id="ARBA00022840"/>
    </source>
</evidence>
<dbReference type="InterPro" id="IPR003439">
    <property type="entry name" value="ABC_transporter-like_ATP-bd"/>
</dbReference>
<keyword evidence="8 9" id="KW-0472">Membrane</keyword>
<dbReference type="OrthoDB" id="9770415at2"/>
<evidence type="ECO:0000259" key="11">
    <source>
        <dbReference type="PROSITE" id="PS50929"/>
    </source>
</evidence>
<dbReference type="GO" id="GO:0015421">
    <property type="term" value="F:ABC-type oligopeptide transporter activity"/>
    <property type="evidence" value="ECO:0007669"/>
    <property type="project" value="TreeGrafter"/>
</dbReference>
<evidence type="ECO:0000256" key="5">
    <source>
        <dbReference type="ARBA" id="ARBA00022741"/>
    </source>
</evidence>
<dbReference type="GO" id="GO:0005886">
    <property type="term" value="C:plasma membrane"/>
    <property type="evidence" value="ECO:0007669"/>
    <property type="project" value="UniProtKB-SubCell"/>
</dbReference>
<evidence type="ECO:0000256" key="9">
    <source>
        <dbReference type="SAM" id="Phobius"/>
    </source>
</evidence>
<dbReference type="SUPFAM" id="SSF90123">
    <property type="entry name" value="ABC transporter transmembrane region"/>
    <property type="match status" value="1"/>
</dbReference>
<dbReference type="InterPro" id="IPR027417">
    <property type="entry name" value="P-loop_NTPase"/>
</dbReference>
<evidence type="ECO:0000256" key="1">
    <source>
        <dbReference type="ARBA" id="ARBA00004651"/>
    </source>
</evidence>
<evidence type="ECO:0000313" key="13">
    <source>
        <dbReference type="Proteomes" id="UP000288623"/>
    </source>
</evidence>
<evidence type="ECO:0000256" key="7">
    <source>
        <dbReference type="ARBA" id="ARBA00022989"/>
    </source>
</evidence>
<comment type="caution">
    <text evidence="12">The sequence shown here is derived from an EMBL/GenBank/DDBJ whole genome shotgun (WGS) entry which is preliminary data.</text>
</comment>
<feature type="transmembrane region" description="Helical" evidence="9">
    <location>
        <begin position="12"/>
        <end position="31"/>
    </location>
</feature>
<evidence type="ECO:0000256" key="4">
    <source>
        <dbReference type="ARBA" id="ARBA00022692"/>
    </source>
</evidence>
<dbReference type="Gene3D" id="3.40.50.300">
    <property type="entry name" value="P-loop containing nucleotide triphosphate hydrolases"/>
    <property type="match status" value="1"/>
</dbReference>
<keyword evidence="3" id="KW-1003">Cell membrane</keyword>
<keyword evidence="5" id="KW-0547">Nucleotide-binding</keyword>
<dbReference type="SUPFAM" id="SSF52540">
    <property type="entry name" value="P-loop containing nucleoside triphosphate hydrolases"/>
    <property type="match status" value="1"/>
</dbReference>
<evidence type="ECO:0000313" key="12">
    <source>
        <dbReference type="EMBL" id="RUS52581.1"/>
    </source>
</evidence>
<feature type="domain" description="ABC transporter" evidence="10">
    <location>
        <begin position="331"/>
        <end position="566"/>
    </location>
</feature>
<keyword evidence="13" id="KW-1185">Reference proteome</keyword>
<evidence type="ECO:0000256" key="8">
    <source>
        <dbReference type="ARBA" id="ARBA00023136"/>
    </source>
</evidence>
<dbReference type="PROSITE" id="PS50893">
    <property type="entry name" value="ABC_TRANSPORTER_2"/>
    <property type="match status" value="1"/>
</dbReference>
<gene>
    <name evidence="12" type="ORF">QI30_17675</name>
</gene>
<dbReference type="GO" id="GO:0016887">
    <property type="term" value="F:ATP hydrolysis activity"/>
    <property type="evidence" value="ECO:0007669"/>
    <property type="project" value="InterPro"/>
</dbReference>
<reference evidence="12 13" key="1">
    <citation type="submission" date="2014-11" db="EMBL/GenBank/DDBJ databases">
        <title>Genome sequence and analysis of novel Kurthia sp.</title>
        <authorList>
            <person name="Lawson J.N."/>
            <person name="Gonzalez J.E."/>
            <person name="Rinauldi L."/>
            <person name="Xuan Z."/>
            <person name="Firman A."/>
            <person name="Shaddox L."/>
            <person name="Trudeau A."/>
            <person name="Shah S."/>
            <person name="Reiman D."/>
        </authorList>
    </citation>
    <scope>NUCLEOTIDE SEQUENCE [LARGE SCALE GENOMIC DNA]</scope>
    <source>
        <strain evidence="12 13">3B1D</strain>
    </source>
</reference>
<evidence type="ECO:0000259" key="10">
    <source>
        <dbReference type="PROSITE" id="PS50893"/>
    </source>
</evidence>
<feature type="transmembrane region" description="Helical" evidence="9">
    <location>
        <begin position="133"/>
        <end position="152"/>
    </location>
</feature>
<dbReference type="InterPro" id="IPR003593">
    <property type="entry name" value="AAA+_ATPase"/>
</dbReference>
<sequence>MGFVFRYLAPYKVAAILAPLFMVFEVTMDLIQPTIMQHIIDDGIATQNHGYVLKMFLFMILAAVGGLIGGIGCSIFASRAAVNFATDLRAAVFAATMFFSSKNKQDIGVGTLITNVTSDVETLQKAVLMTLKVFVRGPLLFIGAVVIVFITARELFSLLLIIVPILLILIVVFTMLSSKVFGRVQKQMDRVNTFMQENLAGVRVVKAFNRSKHQTTQFTAINDDLAARSIHAEKVVGVLSPLSMFIINLGMMVALWMGVIKVENGTLEVGVILAFINYLTIIMNGIMSSSNVLIQIARAVPSAKRLQRILNTRTTIESPTDAVVAPIQGKIEFDNVSFYYYNKDEYVLKDISFTLHPHETLGIIGMTGSGKTSLVRLIPRLYEAQKGRVLIDNRPIEQYDLQTLRQAIGFAPQQAILLSGTIEEQLRFGREDATEGELAHALEASVASEFVSRFDDGLQHPVAQGGRNLSGGQRQRLAMARAFIRQPAILILDDTTSAVDAVSEKKIQQSIARDFEAATKIIVASKISSIRHADKILVLENGEMAGLGTHEELLATNTVYQEIVETQLEKGGVLHE</sequence>
<protein>
    <submittedName>
        <fullName evidence="12">Multidrug ABC transporter ATP-binding protein</fullName>
    </submittedName>
</protein>
<dbReference type="PROSITE" id="PS00211">
    <property type="entry name" value="ABC_TRANSPORTER_1"/>
    <property type="match status" value="1"/>
</dbReference>
<evidence type="ECO:0000256" key="3">
    <source>
        <dbReference type="ARBA" id="ARBA00022475"/>
    </source>
</evidence>
<dbReference type="InterPro" id="IPR036640">
    <property type="entry name" value="ABC1_TM_sf"/>
</dbReference>
<keyword evidence="2" id="KW-0813">Transport</keyword>
<dbReference type="InterPro" id="IPR039421">
    <property type="entry name" value="Type_1_exporter"/>
</dbReference>
<dbReference type="GO" id="GO:0005524">
    <property type="term" value="F:ATP binding"/>
    <property type="evidence" value="ECO:0007669"/>
    <property type="project" value="UniProtKB-KW"/>
</dbReference>
<dbReference type="AlphaFoldDB" id="A0A433RQ84"/>
<feature type="transmembrane region" description="Helical" evidence="9">
    <location>
        <begin position="158"/>
        <end position="178"/>
    </location>
</feature>
<organism evidence="12 13">
    <name type="scientific">Candidatus Kurthia intestinigallinarum</name>
    <dbReference type="NCBI Taxonomy" id="1562256"/>
    <lineage>
        <taxon>Bacteria</taxon>
        <taxon>Bacillati</taxon>
        <taxon>Bacillota</taxon>
        <taxon>Bacilli</taxon>
        <taxon>Bacillales</taxon>
        <taxon>Caryophanaceae</taxon>
        <taxon>Kurthia</taxon>
    </lineage>
</organism>
<dbReference type="InterPro" id="IPR017871">
    <property type="entry name" value="ABC_transporter-like_CS"/>
</dbReference>
<keyword evidence="6 12" id="KW-0067">ATP-binding</keyword>
<dbReference type="RefSeq" id="WP_126991925.1">
    <property type="nucleotide sequence ID" value="NZ_JTFC01000042.1"/>
</dbReference>
<proteinExistence type="predicted"/>
<dbReference type="EMBL" id="JTFC01000042">
    <property type="protein sequence ID" value="RUS52581.1"/>
    <property type="molecule type" value="Genomic_DNA"/>
</dbReference>
<dbReference type="CDD" id="cd18548">
    <property type="entry name" value="ABC_6TM_Tm287_like"/>
    <property type="match status" value="1"/>
</dbReference>
<feature type="transmembrane region" description="Helical" evidence="9">
    <location>
        <begin position="51"/>
        <end position="77"/>
    </location>
</feature>
<dbReference type="PROSITE" id="PS50929">
    <property type="entry name" value="ABC_TM1F"/>
    <property type="match status" value="1"/>
</dbReference>
<dbReference type="SMART" id="SM00382">
    <property type="entry name" value="AAA"/>
    <property type="match status" value="1"/>
</dbReference>
<dbReference type="Gene3D" id="1.20.1560.10">
    <property type="entry name" value="ABC transporter type 1, transmembrane domain"/>
    <property type="match status" value="1"/>
</dbReference>
<dbReference type="InterPro" id="IPR011527">
    <property type="entry name" value="ABC1_TM_dom"/>
</dbReference>